<evidence type="ECO:0000256" key="1">
    <source>
        <dbReference type="SAM" id="MobiDB-lite"/>
    </source>
</evidence>
<name>A0AAW3GMT6_STRSZ</name>
<comment type="caution">
    <text evidence="2">The sequence shown here is derived from an EMBL/GenBank/DDBJ whole genome shotgun (WGS) entry which is preliminary data.</text>
</comment>
<accession>A0AAW3GMT6</accession>
<protein>
    <submittedName>
        <fullName evidence="2">Essential recombination function protein</fullName>
    </submittedName>
</protein>
<sequence>MAETLRKKLLNIQRDLKAPKGQYNNFGKYSYRNAEDIMEALKPLLVDNNTICYCKDDYIEHIGERYYLVATIVFADVETDEEITVKARAREEENKKGMDGSQITGAASSYARKYALSGLFLIDDNKDADSDEYQQQNNKNQGKKQPSKQNQANQQQQPNNQQAQQKSQVKYVDNIQYQEIIKTIEEFATVKGAPFDVVANFVMGKYQIQDFHQVPVDGYNVVMEYLNTQIQKAYAKQGG</sequence>
<proteinExistence type="predicted"/>
<dbReference type="EMBL" id="JAUE01000033">
    <property type="protein sequence ID" value="KIS18000.1"/>
    <property type="molecule type" value="Genomic_DNA"/>
</dbReference>
<organism evidence="2 3">
    <name type="scientific">Streptococcus equi subsp. zooepidemicus Sz4is</name>
    <dbReference type="NCBI Taxonomy" id="1381082"/>
    <lineage>
        <taxon>Bacteria</taxon>
        <taxon>Bacillati</taxon>
        <taxon>Bacillota</taxon>
        <taxon>Bacilli</taxon>
        <taxon>Lactobacillales</taxon>
        <taxon>Streptococcaceae</taxon>
        <taxon>Streptococcus</taxon>
    </lineage>
</organism>
<dbReference type="AlphaFoldDB" id="A0AAW3GMT6"/>
<dbReference type="InterPro" id="IPR007499">
    <property type="entry name" value="ERF_bacteria_virus"/>
</dbReference>
<evidence type="ECO:0000313" key="3">
    <source>
        <dbReference type="Proteomes" id="UP000032278"/>
    </source>
</evidence>
<evidence type="ECO:0000313" key="2">
    <source>
        <dbReference type="EMBL" id="KIS18000.1"/>
    </source>
</evidence>
<reference evidence="2 3" key="1">
    <citation type="submission" date="2013-11" db="EMBL/GenBank/DDBJ databases">
        <authorList>
            <person name="da Piedade I."/>
            <person name="Tang M.H.E."/>
            <person name="Bojesen A.M."/>
        </authorList>
    </citation>
    <scope>NUCLEOTIDE SEQUENCE [LARGE SCALE GENOMIC DNA]</scope>
    <source>
        <strain evidence="2 3">Sz4is</strain>
    </source>
</reference>
<feature type="compositionally biased region" description="Low complexity" evidence="1">
    <location>
        <begin position="147"/>
        <end position="167"/>
    </location>
</feature>
<dbReference type="Pfam" id="PF04404">
    <property type="entry name" value="ERF"/>
    <property type="match status" value="1"/>
</dbReference>
<dbReference type="RefSeq" id="WP_043036732.1">
    <property type="nucleotide sequence ID" value="NZ_JAUE01000033.1"/>
</dbReference>
<dbReference type="Proteomes" id="UP000032278">
    <property type="component" value="Unassembled WGS sequence"/>
</dbReference>
<feature type="region of interest" description="Disordered" evidence="1">
    <location>
        <begin position="130"/>
        <end position="167"/>
    </location>
</feature>
<gene>
    <name evidence="2" type="ORF">AT55_00049</name>
</gene>